<dbReference type="GO" id="GO:0006915">
    <property type="term" value="P:apoptotic process"/>
    <property type="evidence" value="ECO:0007669"/>
    <property type="project" value="UniProtKB-KW"/>
</dbReference>
<dbReference type="InterPro" id="IPR050452">
    <property type="entry name" value="Metacaspase"/>
</dbReference>
<keyword evidence="3" id="KW-0645">Protease</keyword>
<keyword evidence="2" id="KW-0053">Apoptosis</keyword>
<keyword evidence="3" id="KW-0378">Hydrolase</keyword>
<dbReference type="Gene3D" id="3.40.50.1460">
    <property type="match status" value="1"/>
</dbReference>
<organism evidence="5 6">
    <name type="scientific">Armillaria ostoyae</name>
    <name type="common">Armillaria root rot fungus</name>
    <dbReference type="NCBI Taxonomy" id="47428"/>
    <lineage>
        <taxon>Eukaryota</taxon>
        <taxon>Fungi</taxon>
        <taxon>Dikarya</taxon>
        <taxon>Basidiomycota</taxon>
        <taxon>Agaricomycotina</taxon>
        <taxon>Agaricomycetes</taxon>
        <taxon>Agaricomycetidae</taxon>
        <taxon>Agaricales</taxon>
        <taxon>Marasmiineae</taxon>
        <taxon>Physalacriaceae</taxon>
        <taxon>Armillaria</taxon>
    </lineage>
</organism>
<feature type="domain" description="Peptidase C14 caspase" evidence="4">
    <location>
        <begin position="35"/>
        <end position="283"/>
    </location>
</feature>
<dbReference type="OMA" id="RYLWDSM"/>
<evidence type="ECO:0000259" key="4">
    <source>
        <dbReference type="Pfam" id="PF00656"/>
    </source>
</evidence>
<dbReference type="InterPro" id="IPR011600">
    <property type="entry name" value="Pept_C14_caspase"/>
</dbReference>
<name>A0A284RCI3_ARMOS</name>
<evidence type="ECO:0000256" key="1">
    <source>
        <dbReference type="ARBA" id="ARBA00009005"/>
    </source>
</evidence>
<evidence type="ECO:0000313" key="6">
    <source>
        <dbReference type="Proteomes" id="UP000219338"/>
    </source>
</evidence>
<proteinExistence type="inferred from homology"/>
<dbReference type="EMBL" id="FUEG01000007">
    <property type="protein sequence ID" value="SJL06457.1"/>
    <property type="molecule type" value="Genomic_DNA"/>
</dbReference>
<keyword evidence="3" id="KW-0788">Thiol protease</keyword>
<comment type="similarity">
    <text evidence="1">Belongs to the peptidase C14B family.</text>
</comment>
<accession>A0A284RCI3</accession>
<dbReference type="SUPFAM" id="SSF52129">
    <property type="entry name" value="Caspase-like"/>
    <property type="match status" value="1"/>
</dbReference>
<dbReference type="PANTHER" id="PTHR48104">
    <property type="entry name" value="METACASPASE-4"/>
    <property type="match status" value="1"/>
</dbReference>
<dbReference type="GO" id="GO:0005737">
    <property type="term" value="C:cytoplasm"/>
    <property type="evidence" value="ECO:0007669"/>
    <property type="project" value="TreeGrafter"/>
</dbReference>
<evidence type="ECO:0000256" key="2">
    <source>
        <dbReference type="ARBA" id="ARBA00022703"/>
    </source>
</evidence>
<dbReference type="Proteomes" id="UP000219338">
    <property type="component" value="Unassembled WGS sequence"/>
</dbReference>
<keyword evidence="6" id="KW-1185">Reference proteome</keyword>
<protein>
    <recommendedName>
        <fullName evidence="4">Peptidase C14 caspase domain-containing protein</fullName>
    </recommendedName>
</protein>
<dbReference type="AlphaFoldDB" id="A0A284RCI3"/>
<dbReference type="PANTHER" id="PTHR48104:SF30">
    <property type="entry name" value="METACASPASE-1"/>
    <property type="match status" value="1"/>
</dbReference>
<dbReference type="InterPro" id="IPR029030">
    <property type="entry name" value="Caspase-like_dom_sf"/>
</dbReference>
<gene>
    <name evidence="5" type="ORF">ARMOST_09794</name>
</gene>
<dbReference type="Pfam" id="PF00656">
    <property type="entry name" value="Peptidase_C14"/>
    <property type="match status" value="1"/>
</dbReference>
<sequence length="685" mass="74691">MSDVLLCSSVVDRPAEPFSPSSSIPESASPPPPLFALVIGIDKYRSNEIRNLSGAVADVDAVNEFLQETLRVPEHQIKTLCNEKATRLTIEAAIKDLGNNPAIKKDDPILIFFAGHGAEANAPPGWPSANGKIQMLAPHDFIPSGSNDSERGQGVLDMRLTHLLADLAAKKSDNITVIFDCCHSGSGTRTDDDDPTFAVRGIDLPETYTVAQDLLHDIEPDARASVVAKGFEKSGLLSHVLLSACKHGQEAGERGGRGVFTSALLSLLREKGVDKLTYKDVITSLPDLHAQDPQCEGVHQSRYLFNSKVSSPQGEWYPICASYSIPGEYVLEAGEAHGVTKNAEFAVFADRSMKSALGSVVVSDTASFNSSCKFLSSCGDEIPFRLADPGYALQTRVGEDQDVRFFVEKNERLIGILDRIAKEDRPGKRGFRLVKSRDDGPDLIIAANGDVVHFEITDKLCQDHGLTRMPFGVDIDDSDALRRILQSLAHFYWYLRHSSKESPLAVSTLECMKLKETGGYTDDLVEVLKPDPSGHNLNVGGVIMVDVDEEAIYGFKITNRMSLPLYVSMFYFDVSDLSISSYYQPGSAKKNVDVSLPPGESLAIGCGASGTVPHMYTLREGQDVDVGFLKLFYSTEYLDLSGIVQGSPFNIIRGAQRAAPESRYLWDSMCVAVVQKRRLEGASRG</sequence>
<dbReference type="GO" id="GO:0006508">
    <property type="term" value="P:proteolysis"/>
    <property type="evidence" value="ECO:0007669"/>
    <property type="project" value="InterPro"/>
</dbReference>
<evidence type="ECO:0000313" key="5">
    <source>
        <dbReference type="EMBL" id="SJL06457.1"/>
    </source>
</evidence>
<dbReference type="OrthoDB" id="3223806at2759"/>
<dbReference type="GO" id="GO:0004197">
    <property type="term" value="F:cysteine-type endopeptidase activity"/>
    <property type="evidence" value="ECO:0007669"/>
    <property type="project" value="InterPro"/>
</dbReference>
<evidence type="ECO:0000256" key="3">
    <source>
        <dbReference type="ARBA" id="ARBA00022807"/>
    </source>
</evidence>
<reference evidence="6" key="1">
    <citation type="journal article" date="2017" name="Nat. Ecol. Evol.">
        <title>Genome expansion and lineage-specific genetic innovations in the forest pathogenic fungi Armillaria.</title>
        <authorList>
            <person name="Sipos G."/>
            <person name="Prasanna A.N."/>
            <person name="Walter M.C."/>
            <person name="O'Connor E."/>
            <person name="Balint B."/>
            <person name="Krizsan K."/>
            <person name="Kiss B."/>
            <person name="Hess J."/>
            <person name="Varga T."/>
            <person name="Slot J."/>
            <person name="Riley R."/>
            <person name="Boka B."/>
            <person name="Rigling D."/>
            <person name="Barry K."/>
            <person name="Lee J."/>
            <person name="Mihaltcheva S."/>
            <person name="LaButti K."/>
            <person name="Lipzen A."/>
            <person name="Waldron R."/>
            <person name="Moloney N.M."/>
            <person name="Sperisen C."/>
            <person name="Kredics L."/>
            <person name="Vagvoelgyi C."/>
            <person name="Patrignani A."/>
            <person name="Fitzpatrick D."/>
            <person name="Nagy I."/>
            <person name="Doyle S."/>
            <person name="Anderson J.B."/>
            <person name="Grigoriev I.V."/>
            <person name="Gueldener U."/>
            <person name="Muensterkoetter M."/>
            <person name="Nagy L.G."/>
        </authorList>
    </citation>
    <scope>NUCLEOTIDE SEQUENCE [LARGE SCALE GENOMIC DNA]</scope>
    <source>
        <strain evidence="6">C18/9</strain>
    </source>
</reference>